<keyword evidence="2" id="KW-0812">Transmembrane</keyword>
<comment type="caution">
    <text evidence="4">The sequence shown here is derived from an EMBL/GenBank/DDBJ whole genome shotgun (WGS) entry which is preliminary data.</text>
</comment>
<feature type="region of interest" description="Disordered" evidence="1">
    <location>
        <begin position="1"/>
        <end position="36"/>
    </location>
</feature>
<dbReference type="EMBL" id="JAVHJL010000009">
    <property type="protein sequence ID" value="KAK6497553.1"/>
    <property type="molecule type" value="Genomic_DNA"/>
</dbReference>
<feature type="transmembrane region" description="Helical" evidence="2">
    <location>
        <begin position="582"/>
        <end position="599"/>
    </location>
</feature>
<evidence type="ECO:0000313" key="5">
    <source>
        <dbReference type="Proteomes" id="UP001370758"/>
    </source>
</evidence>
<organism evidence="4 5">
    <name type="scientific">Arthrobotrys musiformis</name>
    <dbReference type="NCBI Taxonomy" id="47236"/>
    <lineage>
        <taxon>Eukaryota</taxon>
        <taxon>Fungi</taxon>
        <taxon>Dikarya</taxon>
        <taxon>Ascomycota</taxon>
        <taxon>Pezizomycotina</taxon>
        <taxon>Orbiliomycetes</taxon>
        <taxon>Orbiliales</taxon>
        <taxon>Orbiliaceae</taxon>
        <taxon>Arthrobotrys</taxon>
    </lineage>
</organism>
<protein>
    <recommendedName>
        <fullName evidence="3">Cas1p 10 TM acyl transferase domain-containing protein</fullName>
    </recommendedName>
</protein>
<dbReference type="Pfam" id="PF07779">
    <property type="entry name" value="Cas1_AcylT"/>
    <property type="match status" value="1"/>
</dbReference>
<dbReference type="InterPro" id="IPR012419">
    <property type="entry name" value="Cas1_AcylTrans_dom"/>
</dbReference>
<feature type="transmembrane region" description="Helical" evidence="2">
    <location>
        <begin position="883"/>
        <end position="900"/>
    </location>
</feature>
<evidence type="ECO:0000259" key="3">
    <source>
        <dbReference type="Pfam" id="PF07779"/>
    </source>
</evidence>
<reference evidence="4 5" key="1">
    <citation type="submission" date="2023-08" db="EMBL/GenBank/DDBJ databases">
        <authorList>
            <person name="Palmer J.M."/>
        </authorList>
    </citation>
    <scope>NUCLEOTIDE SEQUENCE [LARGE SCALE GENOMIC DNA]</scope>
    <source>
        <strain evidence="4 5">TWF481</strain>
    </source>
</reference>
<name>A0AAV9VXM3_9PEZI</name>
<sequence length="901" mass="102808">MDRERPTRYRQAAQATTRAPPRYIRSPDSDSDDDFDFEEEKARRDVILKKMFNVSAVFVILLLIALTGGRYDNYNSRDPYGCAAITNEGRWLESDSSPEDPLRTWQPLGCRLHNYTRKDITTCLPDRRILFVGDQGIQSLYYATIDKLQPGTSWAGEQEEDKVFTSDGAGAITVEFVWDPYLNSSRLAGELVPWKGGQVKAEYRVDESYHAPALFIVGAGIRFAKKGFDENPIRVWREAVDRVALHMRWGDRPTFLGNQDMLMLAPVEHPAWEKLPPGVKKSFTPSVAIDMSRYLNSLATIQGLDIIRAWKVSSDEKVDLVVSNHVYNKYHSKETKADGVELLSEVAARRVDMLMGLRCNILLKDIGEHISSDCCVLPRRVTWLQGFMKGWGLLVALVLRFWRLWYDWDDSQDEYGRKLQNKGKTYLVALIHNYGPGKEVIRQIWRLAFIFVLCLFADRSPFFYRMERFWSTSKFQKGVLFIVISATLTFRKTVGSPNSRERKEEAFSEWTGAALAIHLVSSYLGASTDFSTFALIFLSSVKWATDLLPMRNSRAGALYFVKTLVDINYVAIPMSFMMNSEYVLYQVPALLSLWFVVTYTHAKARMLVYRSPGWRFKKYFIIVATVVVLFGFRSARIQEVIWWLLRVTCGIKWNGTLVKGLIVDHMVTSSLGLAVGWFYVDVISPLSQSQRVRYERYAAYSALSASILYCVLKAGGFNWMDEWGQTVSLVKIGGYAAIRLWFMGGAARESGFLVWLGSMQGAVLVMMNHLWLALDGEAVLDLGLWEFDDAGVNWNLVFWTPTFLYLCWIVEDSRETMVRWVLGCRGESTSTAKEGYIQDRKKSDVLDVEEVMGGEGNGDAESEKWEPKVPFPMSRLEGLASKGVLRVAWVLAVIWILNWMT</sequence>
<feature type="transmembrane region" description="Helical" evidence="2">
    <location>
        <begin position="698"/>
        <end position="717"/>
    </location>
</feature>
<feature type="transmembrane region" description="Helical" evidence="2">
    <location>
        <begin position="723"/>
        <end position="742"/>
    </location>
</feature>
<feature type="transmembrane region" description="Helical" evidence="2">
    <location>
        <begin position="619"/>
        <end position="645"/>
    </location>
</feature>
<feature type="transmembrane region" description="Helical" evidence="2">
    <location>
        <begin position="665"/>
        <end position="686"/>
    </location>
</feature>
<evidence type="ECO:0000313" key="4">
    <source>
        <dbReference type="EMBL" id="KAK6497553.1"/>
    </source>
</evidence>
<feature type="compositionally biased region" description="Low complexity" evidence="1">
    <location>
        <begin position="9"/>
        <end position="23"/>
    </location>
</feature>
<dbReference type="Proteomes" id="UP001370758">
    <property type="component" value="Unassembled WGS sequence"/>
</dbReference>
<gene>
    <name evidence="4" type="ORF">TWF481_011958</name>
</gene>
<evidence type="ECO:0000256" key="2">
    <source>
        <dbReference type="SAM" id="Phobius"/>
    </source>
</evidence>
<feature type="transmembrane region" description="Helical" evidence="2">
    <location>
        <begin position="51"/>
        <end position="71"/>
    </location>
</feature>
<evidence type="ECO:0000256" key="1">
    <source>
        <dbReference type="SAM" id="MobiDB-lite"/>
    </source>
</evidence>
<feature type="transmembrane region" description="Helical" evidence="2">
    <location>
        <begin position="792"/>
        <end position="810"/>
    </location>
</feature>
<feature type="transmembrane region" description="Helical" evidence="2">
    <location>
        <begin position="754"/>
        <end position="772"/>
    </location>
</feature>
<dbReference type="AlphaFoldDB" id="A0AAV9VXM3"/>
<accession>A0AAV9VXM3</accession>
<proteinExistence type="predicted"/>
<keyword evidence="5" id="KW-1185">Reference proteome</keyword>
<feature type="domain" description="Cas1p 10 TM acyl transferase" evidence="3">
    <location>
        <begin position="372"/>
        <end position="632"/>
    </location>
</feature>
<keyword evidence="2" id="KW-0472">Membrane</keyword>
<keyword evidence="2" id="KW-1133">Transmembrane helix</keyword>